<evidence type="ECO:0000256" key="2">
    <source>
        <dbReference type="SAM" id="Coils"/>
    </source>
</evidence>
<name>A0A8J3E3T9_9PROT</name>
<accession>A0A8J3E3T9</accession>
<organism evidence="4 5">
    <name type="scientific">Aliidongia dinghuensis</name>
    <dbReference type="NCBI Taxonomy" id="1867774"/>
    <lineage>
        <taxon>Bacteria</taxon>
        <taxon>Pseudomonadati</taxon>
        <taxon>Pseudomonadota</taxon>
        <taxon>Alphaproteobacteria</taxon>
        <taxon>Rhodospirillales</taxon>
        <taxon>Dongiaceae</taxon>
        <taxon>Aliidongia</taxon>
    </lineage>
</organism>
<reference evidence="4" key="2">
    <citation type="submission" date="2020-09" db="EMBL/GenBank/DDBJ databases">
        <authorList>
            <person name="Sun Q."/>
            <person name="Zhou Y."/>
        </authorList>
    </citation>
    <scope>NUCLEOTIDE SEQUENCE</scope>
    <source>
        <strain evidence="4">CGMCC 1.15725</strain>
    </source>
</reference>
<evidence type="ECO:0000256" key="1">
    <source>
        <dbReference type="ARBA" id="ARBA00009477"/>
    </source>
</evidence>
<comment type="caution">
    <text evidence="4">The sequence shown here is derived from an EMBL/GenBank/DDBJ whole genome shotgun (WGS) entry which is preliminary data.</text>
</comment>
<evidence type="ECO:0000259" key="3">
    <source>
        <dbReference type="Pfam" id="PF25917"/>
    </source>
</evidence>
<dbReference type="RefSeq" id="WP_229743733.1">
    <property type="nucleotide sequence ID" value="NZ_BMJQ01000007.1"/>
</dbReference>
<sequence length="353" mass="36165">MLAVAAVFGLAGCKPADEDARVGAPLVRVAAVKPASAADRSFTGTVSARVQSDLGFRVSGKVVERVVDTGQTVRSGQVLMKIDRTDLAHAIAAQAGAVAAARARQIQTAADEARYRELAKTGAASIQAYDLAKAAADSARAMLSAAEAQAKVAEDEGDYSELRADADGVVVATLAEPGQVVTAGQAVVLLAHAGPREARVDLPEGVRPALGSEVWASLYGGADGHAAARLRQLSDAADARTRTFEARYVLEGDAANAPLGSTVTIHLPVPSAHDSAEVPLGAIDDEGKGPGVWVFDAKVSTVSFHPVKIARLGGESVTLAGGVRVGDQVIAIGGHLLHEGQQVRLADNQSAAR</sequence>
<dbReference type="EMBL" id="BMJQ01000007">
    <property type="protein sequence ID" value="GGF21551.1"/>
    <property type="molecule type" value="Genomic_DNA"/>
</dbReference>
<dbReference type="Gene3D" id="1.10.287.470">
    <property type="entry name" value="Helix hairpin bin"/>
    <property type="match status" value="1"/>
</dbReference>
<proteinExistence type="inferred from homology"/>
<dbReference type="PANTHER" id="PTHR30469:SF18">
    <property type="entry name" value="RESISTANCE-NODULATION-CELL DIVISION (RND) EFFLUX MEMBRANE FUSION PROTEIN-RELATED"/>
    <property type="match status" value="1"/>
</dbReference>
<protein>
    <submittedName>
        <fullName evidence="4">Secretion protein HylD</fullName>
    </submittedName>
</protein>
<gene>
    <name evidence="4" type="ORF">GCM10011611_29510</name>
</gene>
<reference evidence="4" key="1">
    <citation type="journal article" date="2014" name="Int. J. Syst. Evol. Microbiol.">
        <title>Complete genome sequence of Corynebacterium casei LMG S-19264T (=DSM 44701T), isolated from a smear-ripened cheese.</title>
        <authorList>
            <consortium name="US DOE Joint Genome Institute (JGI-PGF)"/>
            <person name="Walter F."/>
            <person name="Albersmeier A."/>
            <person name="Kalinowski J."/>
            <person name="Ruckert C."/>
        </authorList>
    </citation>
    <scope>NUCLEOTIDE SEQUENCE</scope>
    <source>
        <strain evidence="4">CGMCC 1.15725</strain>
    </source>
</reference>
<dbReference type="SUPFAM" id="SSF111369">
    <property type="entry name" value="HlyD-like secretion proteins"/>
    <property type="match status" value="1"/>
</dbReference>
<dbReference type="Gene3D" id="2.40.50.100">
    <property type="match status" value="1"/>
</dbReference>
<dbReference type="GO" id="GO:0015562">
    <property type="term" value="F:efflux transmembrane transporter activity"/>
    <property type="evidence" value="ECO:0007669"/>
    <property type="project" value="TreeGrafter"/>
</dbReference>
<dbReference type="Gene3D" id="2.40.30.170">
    <property type="match status" value="1"/>
</dbReference>
<evidence type="ECO:0000313" key="5">
    <source>
        <dbReference type="Proteomes" id="UP000646365"/>
    </source>
</evidence>
<dbReference type="Proteomes" id="UP000646365">
    <property type="component" value="Unassembled WGS sequence"/>
</dbReference>
<keyword evidence="2" id="KW-0175">Coiled coil</keyword>
<comment type="similarity">
    <text evidence="1">Belongs to the membrane fusion protein (MFP) (TC 8.A.1) family.</text>
</comment>
<feature type="coiled-coil region" evidence="2">
    <location>
        <begin position="129"/>
        <end position="165"/>
    </location>
</feature>
<dbReference type="PANTHER" id="PTHR30469">
    <property type="entry name" value="MULTIDRUG RESISTANCE PROTEIN MDTA"/>
    <property type="match status" value="1"/>
</dbReference>
<dbReference type="Gene3D" id="2.40.420.20">
    <property type="match status" value="1"/>
</dbReference>
<dbReference type="NCBIfam" id="TIGR01730">
    <property type="entry name" value="RND_mfp"/>
    <property type="match status" value="1"/>
</dbReference>
<evidence type="ECO:0000313" key="4">
    <source>
        <dbReference type="EMBL" id="GGF21551.1"/>
    </source>
</evidence>
<dbReference type="InterPro" id="IPR058625">
    <property type="entry name" value="MdtA-like_BSH"/>
</dbReference>
<dbReference type="AlphaFoldDB" id="A0A8J3E3T9"/>
<dbReference type="GO" id="GO:1990281">
    <property type="term" value="C:efflux pump complex"/>
    <property type="evidence" value="ECO:0007669"/>
    <property type="project" value="TreeGrafter"/>
</dbReference>
<dbReference type="Pfam" id="PF25917">
    <property type="entry name" value="BSH_RND"/>
    <property type="match status" value="1"/>
</dbReference>
<dbReference type="InterPro" id="IPR006143">
    <property type="entry name" value="RND_pump_MFP"/>
</dbReference>
<keyword evidence="5" id="KW-1185">Reference proteome</keyword>
<feature type="domain" description="Multidrug resistance protein MdtA-like barrel-sandwich hybrid" evidence="3">
    <location>
        <begin position="53"/>
        <end position="188"/>
    </location>
</feature>